<sequence>MKESSELSRRRMIQTVGAGLLSTVALGSASSSVSATESVSEDVEDPHPWRPEYHFSPSEGWMNDPNGLVYHEGIFHLFYQAGADRRRWAHATSTDLINWTEHGTKVPDTESMQAFSGGAVIDTENTAGFGEDALVAMYTGHHDEGFEDQRIAYSTDNGETVHNYAKNPVIESDEDNFRDPKPFWYEPDESWRMVVGRVEGTEDRPAGIEIYSSENLLDWTYESTYEDEGDNGWECPSLFEHPVEGTDETKWIIPISPIELRSVEYHIGDFDGTEFIVEEIIRADYGYDFYATQRWGNAPDDDGLNITWMGNWEYAMDAPDPGWQGAMTIPRTITLRKENGSLEVLQHPAKEITKTRQETLAKLCSERITPGRDPLEGTNVEGRTLEIDATIDPQSAEKVGLRVREGEDQQSVVTYDAGEEEELRFNRSNSGEFFEDGFYDETTTSLERRDDGTIKLHVLVDRSSVEIFANDGQKTMTNLIYPDWESTGVSLFSENGSAQLEHLVAYDLCTTDNV</sequence>
<evidence type="ECO:0000313" key="7">
    <source>
        <dbReference type="Proteomes" id="UP000728647"/>
    </source>
</evidence>
<dbReference type="SUPFAM" id="SSF75005">
    <property type="entry name" value="Arabinanase/levansucrase/invertase"/>
    <property type="match status" value="1"/>
</dbReference>
<name>A0A8J8KI48_9EURY</name>
<comment type="similarity">
    <text evidence="1">Belongs to the glycosyl hydrolase 32 family.</text>
</comment>
<evidence type="ECO:0000256" key="1">
    <source>
        <dbReference type="ARBA" id="ARBA00009902"/>
    </source>
</evidence>
<keyword evidence="3" id="KW-0326">Glycosidase</keyword>
<dbReference type="PANTHER" id="PTHR42800">
    <property type="entry name" value="EXOINULINASE INUD (AFU_ORTHOLOGUE AFUA_5G00480)"/>
    <property type="match status" value="1"/>
</dbReference>
<dbReference type="GO" id="GO:0004575">
    <property type="term" value="F:sucrose alpha-glucosidase activity"/>
    <property type="evidence" value="ECO:0007669"/>
    <property type="project" value="TreeGrafter"/>
</dbReference>
<dbReference type="GO" id="GO:0005987">
    <property type="term" value="P:sucrose catabolic process"/>
    <property type="evidence" value="ECO:0007669"/>
    <property type="project" value="TreeGrafter"/>
</dbReference>
<evidence type="ECO:0000256" key="2">
    <source>
        <dbReference type="ARBA" id="ARBA00022801"/>
    </source>
</evidence>
<dbReference type="PROSITE" id="PS00609">
    <property type="entry name" value="GLYCOSYL_HYDROL_F32"/>
    <property type="match status" value="1"/>
</dbReference>
<accession>A0A8J8KI48</accession>
<dbReference type="InterPro" id="IPR001362">
    <property type="entry name" value="Glyco_hydro_32"/>
</dbReference>
<protein>
    <submittedName>
        <fullName evidence="6">Glycoside hydrolase family 32 protein</fullName>
    </submittedName>
</protein>
<feature type="domain" description="Glycosyl hydrolase family 32 N-terminal" evidence="4">
    <location>
        <begin position="54"/>
        <end position="342"/>
    </location>
</feature>
<dbReference type="OrthoDB" id="166931at2157"/>
<dbReference type="InterPro" id="IPR023296">
    <property type="entry name" value="Glyco_hydro_beta-prop_sf"/>
</dbReference>
<dbReference type="GO" id="GO:0005737">
    <property type="term" value="C:cytoplasm"/>
    <property type="evidence" value="ECO:0007669"/>
    <property type="project" value="TreeGrafter"/>
</dbReference>
<dbReference type="InterPro" id="IPR006311">
    <property type="entry name" value="TAT_signal"/>
</dbReference>
<dbReference type="Pfam" id="PF08244">
    <property type="entry name" value="Glyco_hydro_32C"/>
    <property type="match status" value="1"/>
</dbReference>
<evidence type="ECO:0000259" key="5">
    <source>
        <dbReference type="Pfam" id="PF08244"/>
    </source>
</evidence>
<dbReference type="PANTHER" id="PTHR42800:SF1">
    <property type="entry name" value="EXOINULINASE INUD (AFU_ORTHOLOGUE AFUA_5G00480)"/>
    <property type="match status" value="1"/>
</dbReference>
<dbReference type="SMART" id="SM00640">
    <property type="entry name" value="Glyco_32"/>
    <property type="match status" value="1"/>
</dbReference>
<dbReference type="Pfam" id="PF00251">
    <property type="entry name" value="Glyco_hydro_32N"/>
    <property type="match status" value="1"/>
</dbReference>
<reference evidence="6" key="1">
    <citation type="submission" date="2020-06" db="EMBL/GenBank/DDBJ databases">
        <title>Haloterrigena sp. nov., an extremely halophilic archaeon isolated from a saline sediment.</title>
        <authorList>
            <person name="Liu B.-B."/>
        </authorList>
    </citation>
    <scope>NUCLEOTIDE SEQUENCE</scope>
    <source>
        <strain evidence="6">SYSU A121-1</strain>
    </source>
</reference>
<dbReference type="SUPFAM" id="SSF49899">
    <property type="entry name" value="Concanavalin A-like lectins/glucanases"/>
    <property type="match status" value="1"/>
</dbReference>
<dbReference type="EMBL" id="JABURA010000003">
    <property type="protein sequence ID" value="NUB93747.1"/>
    <property type="molecule type" value="Genomic_DNA"/>
</dbReference>
<proteinExistence type="inferred from homology"/>
<dbReference type="AlphaFoldDB" id="A0A8J8KI48"/>
<dbReference type="InterPro" id="IPR013320">
    <property type="entry name" value="ConA-like_dom_sf"/>
</dbReference>
<evidence type="ECO:0000259" key="4">
    <source>
        <dbReference type="Pfam" id="PF00251"/>
    </source>
</evidence>
<gene>
    <name evidence="6" type="ORF">HT576_22485</name>
</gene>
<keyword evidence="2 6" id="KW-0378">Hydrolase</keyword>
<dbReference type="Proteomes" id="UP000728647">
    <property type="component" value="Unassembled WGS sequence"/>
</dbReference>
<dbReference type="Gene3D" id="2.60.120.560">
    <property type="entry name" value="Exo-inulinase, domain 1"/>
    <property type="match status" value="1"/>
</dbReference>
<dbReference type="PROSITE" id="PS51318">
    <property type="entry name" value="TAT"/>
    <property type="match status" value="1"/>
</dbReference>
<comment type="caution">
    <text evidence="6">The sequence shown here is derived from an EMBL/GenBank/DDBJ whole genome shotgun (WGS) entry which is preliminary data.</text>
</comment>
<dbReference type="CDD" id="cd18622">
    <property type="entry name" value="GH32_Inu-like"/>
    <property type="match status" value="1"/>
</dbReference>
<evidence type="ECO:0000313" key="6">
    <source>
        <dbReference type="EMBL" id="NUB93747.1"/>
    </source>
</evidence>
<dbReference type="Gene3D" id="2.115.10.20">
    <property type="entry name" value="Glycosyl hydrolase domain, family 43"/>
    <property type="match status" value="1"/>
</dbReference>
<feature type="domain" description="Glycosyl hydrolase family 32 C-terminal" evidence="5">
    <location>
        <begin position="373"/>
        <end position="506"/>
    </location>
</feature>
<organism evidence="6 7">
    <name type="scientific">Haloterrigena gelatinilytica</name>
    <dbReference type="NCBI Taxonomy" id="2741724"/>
    <lineage>
        <taxon>Archaea</taxon>
        <taxon>Methanobacteriati</taxon>
        <taxon>Methanobacteriota</taxon>
        <taxon>Stenosarchaea group</taxon>
        <taxon>Halobacteria</taxon>
        <taxon>Halobacteriales</taxon>
        <taxon>Natrialbaceae</taxon>
        <taxon>Haloterrigena</taxon>
    </lineage>
</organism>
<dbReference type="InterPro" id="IPR013189">
    <property type="entry name" value="Glyco_hydro_32_C"/>
</dbReference>
<evidence type="ECO:0000256" key="3">
    <source>
        <dbReference type="ARBA" id="ARBA00023295"/>
    </source>
</evidence>
<dbReference type="InterPro" id="IPR018053">
    <property type="entry name" value="Glyco_hydro_32_AS"/>
</dbReference>
<dbReference type="InterPro" id="IPR013148">
    <property type="entry name" value="Glyco_hydro_32_N"/>
</dbReference>